<dbReference type="InterPro" id="IPR011009">
    <property type="entry name" value="Kinase-like_dom_sf"/>
</dbReference>
<dbReference type="EMBL" id="ADBL01000278">
    <property type="status" value="NOT_ANNOTATED_CDS"/>
    <property type="molecule type" value="Genomic_DNA"/>
</dbReference>
<evidence type="ECO:0000313" key="5">
    <source>
        <dbReference type="Proteomes" id="UP000011715"/>
    </source>
</evidence>
<protein>
    <submittedName>
        <fullName evidence="3">Serine/threonine protein kinase</fullName>
    </submittedName>
</protein>
<keyword evidence="3" id="KW-0418">Kinase</keyword>
<name>A0A0C4DN05_MAGP6</name>
<evidence type="ECO:0000313" key="3">
    <source>
        <dbReference type="EMBL" id="KLU82100.1"/>
    </source>
</evidence>
<dbReference type="PROSITE" id="PS50011">
    <property type="entry name" value="PROTEIN_KINASE_DOM"/>
    <property type="match status" value="1"/>
</dbReference>
<dbReference type="Proteomes" id="UP000011715">
    <property type="component" value="Unassembled WGS sequence"/>
</dbReference>
<organism evidence="4 5">
    <name type="scientific">Magnaporthiopsis poae (strain ATCC 64411 / 73-15)</name>
    <name type="common">Kentucky bluegrass fungus</name>
    <name type="synonym">Magnaporthe poae</name>
    <dbReference type="NCBI Taxonomy" id="644358"/>
    <lineage>
        <taxon>Eukaryota</taxon>
        <taxon>Fungi</taxon>
        <taxon>Dikarya</taxon>
        <taxon>Ascomycota</taxon>
        <taxon>Pezizomycotina</taxon>
        <taxon>Sordariomycetes</taxon>
        <taxon>Sordariomycetidae</taxon>
        <taxon>Magnaporthales</taxon>
        <taxon>Magnaporthaceae</taxon>
        <taxon>Magnaporthiopsis</taxon>
    </lineage>
</organism>
<dbReference type="STRING" id="644358.A0A0C4DN05"/>
<reference evidence="3" key="3">
    <citation type="submission" date="2011-03" db="EMBL/GenBank/DDBJ databases">
        <title>Annotation of Magnaporthe poae ATCC 64411.</title>
        <authorList>
            <person name="Ma L.-J."/>
            <person name="Dead R."/>
            <person name="Young S.K."/>
            <person name="Zeng Q."/>
            <person name="Gargeya S."/>
            <person name="Fitzgerald M."/>
            <person name="Haas B."/>
            <person name="Abouelleil A."/>
            <person name="Alvarado L."/>
            <person name="Arachchi H.M."/>
            <person name="Berlin A."/>
            <person name="Brown A."/>
            <person name="Chapman S.B."/>
            <person name="Chen Z."/>
            <person name="Dunbar C."/>
            <person name="Freedman E."/>
            <person name="Gearin G."/>
            <person name="Gellesch M."/>
            <person name="Goldberg J."/>
            <person name="Griggs A."/>
            <person name="Gujja S."/>
            <person name="Heiman D."/>
            <person name="Howarth C."/>
            <person name="Larson L."/>
            <person name="Lui A."/>
            <person name="MacDonald P.J.P."/>
            <person name="Mehta T."/>
            <person name="Montmayeur A."/>
            <person name="Murphy C."/>
            <person name="Neiman D."/>
            <person name="Pearson M."/>
            <person name="Priest M."/>
            <person name="Roberts A."/>
            <person name="Saif S."/>
            <person name="Shea T."/>
            <person name="Shenoy N."/>
            <person name="Sisk P."/>
            <person name="Stolte C."/>
            <person name="Sykes S."/>
            <person name="Yandava C."/>
            <person name="Wortman J."/>
            <person name="Nusbaum C."/>
            <person name="Birren B."/>
        </authorList>
    </citation>
    <scope>NUCLEOTIDE SEQUENCE</scope>
    <source>
        <strain evidence="3">ATCC 64411</strain>
    </source>
</reference>
<feature type="domain" description="Protein kinase" evidence="2">
    <location>
        <begin position="250"/>
        <end position="581"/>
    </location>
</feature>
<proteinExistence type="predicted"/>
<accession>A0A0C4DN05</accession>
<evidence type="ECO:0000313" key="4">
    <source>
        <dbReference type="EnsemblFungi" id="MAPG_01177T0"/>
    </source>
</evidence>
<dbReference type="eggNOG" id="KOG0659">
    <property type="taxonomic scope" value="Eukaryota"/>
</dbReference>
<dbReference type="AlphaFoldDB" id="A0A0C4DN05"/>
<dbReference type="SMART" id="SM00220">
    <property type="entry name" value="S_TKc"/>
    <property type="match status" value="1"/>
</dbReference>
<reference evidence="3" key="2">
    <citation type="submission" date="2010-05" db="EMBL/GenBank/DDBJ databases">
        <title>The Genome Sequence of Magnaporthe poae strain ATCC 64411.</title>
        <authorList>
            <consortium name="The Broad Institute Genome Sequencing Platform"/>
            <consortium name="Broad Institute Genome Sequencing Center for Infectious Disease"/>
            <person name="Ma L.-J."/>
            <person name="Dead R."/>
            <person name="Young S."/>
            <person name="Zeng Q."/>
            <person name="Koehrsen M."/>
            <person name="Alvarado L."/>
            <person name="Berlin A."/>
            <person name="Chapman S.B."/>
            <person name="Chen Z."/>
            <person name="Freedman E."/>
            <person name="Gellesch M."/>
            <person name="Goldberg J."/>
            <person name="Griggs A."/>
            <person name="Gujja S."/>
            <person name="Heilman E.R."/>
            <person name="Heiman D."/>
            <person name="Hepburn T."/>
            <person name="Howarth C."/>
            <person name="Jen D."/>
            <person name="Larson L."/>
            <person name="Mehta T."/>
            <person name="Neiman D."/>
            <person name="Pearson M."/>
            <person name="Roberts A."/>
            <person name="Saif S."/>
            <person name="Shea T."/>
            <person name="Shenoy N."/>
            <person name="Sisk P."/>
            <person name="Stolte C."/>
            <person name="Sykes S."/>
            <person name="Walk T."/>
            <person name="White J."/>
            <person name="Yandava C."/>
            <person name="Haas B."/>
            <person name="Nusbaum C."/>
            <person name="Birren B."/>
        </authorList>
    </citation>
    <scope>NUCLEOTIDE SEQUENCE</scope>
    <source>
        <strain evidence="3">ATCC 64411</strain>
    </source>
</reference>
<dbReference type="EMBL" id="GL876966">
    <property type="protein sequence ID" value="KLU82100.1"/>
    <property type="molecule type" value="Genomic_DNA"/>
</dbReference>
<feature type="region of interest" description="Disordered" evidence="1">
    <location>
        <begin position="1"/>
        <end position="42"/>
    </location>
</feature>
<dbReference type="SUPFAM" id="SSF56112">
    <property type="entry name" value="Protein kinase-like (PK-like)"/>
    <property type="match status" value="1"/>
</dbReference>
<dbReference type="PANTHER" id="PTHR24359">
    <property type="entry name" value="SERINE/THREONINE-PROTEIN KINASE SBK1"/>
    <property type="match status" value="1"/>
</dbReference>
<dbReference type="OrthoDB" id="4062651at2759"/>
<dbReference type="CDD" id="cd00180">
    <property type="entry name" value="PKc"/>
    <property type="match status" value="1"/>
</dbReference>
<dbReference type="PANTHER" id="PTHR24359:SF37">
    <property type="entry name" value="PROTEIN KINASE DOMAIN-CONTAINING PROTEIN"/>
    <property type="match status" value="1"/>
</dbReference>
<dbReference type="InterPro" id="IPR000719">
    <property type="entry name" value="Prot_kinase_dom"/>
</dbReference>
<dbReference type="EnsemblFungi" id="MAPG_01177T0">
    <property type="protein sequence ID" value="MAPG_01177T0"/>
    <property type="gene ID" value="MAPG_01177"/>
</dbReference>
<dbReference type="OMA" id="WTHALLR"/>
<keyword evidence="3" id="KW-0723">Serine/threonine-protein kinase</keyword>
<sequence length="581" mass="65211">MHSYPRSPEAHSTASSAPDGDRLDDGDELDNNDEDWAFPEPDDPMGLEDLLHCYGVSHADENVQWPYAKLRRVVTRERVLRALQEECGFDEADAQNYCSRIMPASDDADTETLAADSVRWRKPGELHMSQRAGYLRVFATLMMQSKGNLVRYFIEQGVSDRELPLETPAPTVGPARRGKGGVGLVLPEEPVPRPRGCFRRHELNMFVSTQWRFVLPYFAPSISGDAAHYDLPPDAILPWVAIKSGSAGQPTLKEEQETGGYGILKRVRIHPDCHSLGTLLGSSSLPDRFFAIKSIRRKYLAEYTNEVEFLKRFSGTGHSHLVPLLSTFTHLGSYHFIFPWAEGDLDQWWSRSIGPPPRTFEFRRWIARQISGLVDAMYTIHEPKQGASNLSPDEKRFGHHGNLKPQNVLWFASSKDSMGILMIADFGIAVDYGEISNVPYEHLPRTPAYRPPECDMDGGKIARAFDIWSMGCIFLEMAAWLLGGAKGRAAFKRERQALYLAMSLTDIYFDIQEMLSADGITGGSGKYVFLVKESVTKVCATLFRHNIPTLLRQTLTANGYTDQNIWRSCTPTQPAPTTCTN</sequence>
<dbReference type="GO" id="GO:0004674">
    <property type="term" value="F:protein serine/threonine kinase activity"/>
    <property type="evidence" value="ECO:0007669"/>
    <property type="project" value="UniProtKB-KW"/>
</dbReference>
<reference evidence="4" key="5">
    <citation type="submission" date="2015-06" db="UniProtKB">
        <authorList>
            <consortium name="EnsemblFungi"/>
        </authorList>
    </citation>
    <scope>IDENTIFICATION</scope>
    <source>
        <strain evidence="4">ATCC 64411</strain>
    </source>
</reference>
<reference evidence="5" key="1">
    <citation type="submission" date="2010-05" db="EMBL/GenBank/DDBJ databases">
        <title>The genome sequence of Magnaporthe poae strain ATCC 64411.</title>
        <authorList>
            <person name="Ma L.-J."/>
            <person name="Dead R."/>
            <person name="Young S."/>
            <person name="Zeng Q."/>
            <person name="Koehrsen M."/>
            <person name="Alvarado L."/>
            <person name="Berlin A."/>
            <person name="Chapman S.B."/>
            <person name="Chen Z."/>
            <person name="Freedman E."/>
            <person name="Gellesch M."/>
            <person name="Goldberg J."/>
            <person name="Griggs A."/>
            <person name="Gujja S."/>
            <person name="Heilman E.R."/>
            <person name="Heiman D."/>
            <person name="Hepburn T."/>
            <person name="Howarth C."/>
            <person name="Jen D."/>
            <person name="Larson L."/>
            <person name="Mehta T."/>
            <person name="Neiman D."/>
            <person name="Pearson M."/>
            <person name="Roberts A."/>
            <person name="Saif S."/>
            <person name="Shea T."/>
            <person name="Shenoy N."/>
            <person name="Sisk P."/>
            <person name="Stolte C."/>
            <person name="Sykes S."/>
            <person name="Walk T."/>
            <person name="White J."/>
            <person name="Yandava C."/>
            <person name="Haas B."/>
            <person name="Nusbaum C."/>
            <person name="Birren B."/>
        </authorList>
    </citation>
    <scope>NUCLEOTIDE SEQUENCE [LARGE SCALE GENOMIC DNA]</scope>
    <source>
        <strain evidence="5">ATCC 64411 / 73-15</strain>
    </source>
</reference>
<dbReference type="Gene3D" id="1.10.510.10">
    <property type="entry name" value="Transferase(Phosphotransferase) domain 1"/>
    <property type="match status" value="1"/>
</dbReference>
<reference evidence="4" key="4">
    <citation type="journal article" date="2015" name="G3 (Bethesda)">
        <title>Genome sequences of three phytopathogenic species of the Magnaporthaceae family of fungi.</title>
        <authorList>
            <person name="Okagaki L.H."/>
            <person name="Nunes C.C."/>
            <person name="Sailsbery J."/>
            <person name="Clay B."/>
            <person name="Brown D."/>
            <person name="John T."/>
            <person name="Oh Y."/>
            <person name="Young N."/>
            <person name="Fitzgerald M."/>
            <person name="Haas B.J."/>
            <person name="Zeng Q."/>
            <person name="Young S."/>
            <person name="Adiconis X."/>
            <person name="Fan L."/>
            <person name="Levin J.Z."/>
            <person name="Mitchell T.K."/>
            <person name="Okubara P.A."/>
            <person name="Farman M.L."/>
            <person name="Kohn L.M."/>
            <person name="Birren B."/>
            <person name="Ma L.-J."/>
            <person name="Dean R.A."/>
        </authorList>
    </citation>
    <scope>NUCLEOTIDE SEQUENCE</scope>
    <source>
        <strain evidence="4">ATCC 64411 / 73-15</strain>
    </source>
</reference>
<dbReference type="GO" id="GO:0005524">
    <property type="term" value="F:ATP binding"/>
    <property type="evidence" value="ECO:0007669"/>
    <property type="project" value="InterPro"/>
</dbReference>
<keyword evidence="3" id="KW-0808">Transferase</keyword>
<dbReference type="VEuPathDB" id="FungiDB:MAPG_01177"/>
<gene>
    <name evidence="3" type="ORF">MAPG_01177</name>
</gene>
<dbReference type="Pfam" id="PF00069">
    <property type="entry name" value="Pkinase"/>
    <property type="match status" value="1"/>
</dbReference>
<feature type="region of interest" description="Disordered" evidence="1">
    <location>
        <begin position="165"/>
        <end position="186"/>
    </location>
</feature>
<feature type="compositionally biased region" description="Acidic residues" evidence="1">
    <location>
        <begin position="22"/>
        <end position="42"/>
    </location>
</feature>
<keyword evidence="5" id="KW-1185">Reference proteome</keyword>
<evidence type="ECO:0000256" key="1">
    <source>
        <dbReference type="SAM" id="MobiDB-lite"/>
    </source>
</evidence>
<evidence type="ECO:0000259" key="2">
    <source>
        <dbReference type="PROSITE" id="PS50011"/>
    </source>
</evidence>